<dbReference type="Proteomes" id="UP001196068">
    <property type="component" value="Unassembled WGS sequence"/>
</dbReference>
<evidence type="ECO:0000256" key="1">
    <source>
        <dbReference type="ARBA" id="ARBA00006987"/>
    </source>
</evidence>
<reference evidence="3" key="2">
    <citation type="journal article" date="2021" name="Syst. Appl. Microbiol.">
        <title>Roseomonas hellenica sp. nov., isolated from roots of wild-growing Alkanna tinctoria.</title>
        <authorList>
            <person name="Rat A."/>
            <person name="Naranjo H.D."/>
            <person name="Lebbe L."/>
            <person name="Cnockaert M."/>
            <person name="Krigas N."/>
            <person name="Grigoriadou K."/>
            <person name="Maloupa E."/>
            <person name="Willems A."/>
        </authorList>
    </citation>
    <scope>NUCLEOTIDE SEQUENCE</scope>
    <source>
        <strain evidence="3">LMG 28251</strain>
    </source>
</reference>
<keyword evidence="4" id="KW-1185">Reference proteome</keyword>
<gene>
    <name evidence="3" type="ORF">GXW79_12280</name>
</gene>
<dbReference type="Pfam" id="PF03401">
    <property type="entry name" value="TctC"/>
    <property type="match status" value="1"/>
</dbReference>
<proteinExistence type="inferred from homology"/>
<dbReference type="Gene3D" id="3.40.190.150">
    <property type="entry name" value="Bordetella uptake gene, domain 1"/>
    <property type="match status" value="1"/>
</dbReference>
<dbReference type="RefSeq" id="WP_211874697.1">
    <property type="nucleotide sequence ID" value="NZ_JAAEDH010000013.1"/>
</dbReference>
<dbReference type="PANTHER" id="PTHR42928">
    <property type="entry name" value="TRICARBOXYLATE-BINDING PROTEIN"/>
    <property type="match status" value="1"/>
</dbReference>
<protein>
    <submittedName>
        <fullName evidence="3">Tripartite tricarboxylate transporter substrate binding protein BugD</fullName>
    </submittedName>
</protein>
<accession>A0AAF1K4Z4</accession>
<name>A0AAF1K4Z4_9PROT</name>
<comment type="caution">
    <text evidence="3">The sequence shown here is derived from an EMBL/GenBank/DDBJ whole genome shotgun (WGS) entry which is preliminary data.</text>
</comment>
<dbReference type="InterPro" id="IPR042100">
    <property type="entry name" value="Bug_dom1"/>
</dbReference>
<organism evidence="3 4">
    <name type="scientific">Plastoroseomonas arctica</name>
    <dbReference type="NCBI Taxonomy" id="1509237"/>
    <lineage>
        <taxon>Bacteria</taxon>
        <taxon>Pseudomonadati</taxon>
        <taxon>Pseudomonadota</taxon>
        <taxon>Alphaproteobacteria</taxon>
        <taxon>Acetobacterales</taxon>
        <taxon>Acetobacteraceae</taxon>
        <taxon>Plastoroseomonas</taxon>
    </lineage>
</organism>
<evidence type="ECO:0000313" key="3">
    <source>
        <dbReference type="EMBL" id="MBR0655850.1"/>
    </source>
</evidence>
<feature type="chain" id="PRO_5042049780" evidence="2">
    <location>
        <begin position="22"/>
        <end position="321"/>
    </location>
</feature>
<sequence>MLRRAAIAAIPLALVALHALAQPYPSRPITIVAAGAAGGPTDTIARITAEALGRQLNNTVVVEAIGGSTTGPARVALARPDGYTLLINNIGLASQATLYRRLSYNPLTSFAPLGLVSDAAMTVVARTDFPAEDMRGAMADLRQRGDAVNFAAAGLGSAANLCALLVQGAAGTQATMVNFRGTAPAIAELMAGRVDLLCDQATNTVSFIRDGRVRALSVSSPARLPGLPTIPTTAEAGFPTIAMSTWHGFYAPAGTPEPIQERLSAALRGAMADPALRRRFADLLTDPATEERATIAFHRAFLAEEVARWRPVIEASGAYAD</sequence>
<dbReference type="PANTHER" id="PTHR42928:SF5">
    <property type="entry name" value="BLR1237 PROTEIN"/>
    <property type="match status" value="1"/>
</dbReference>
<dbReference type="PIRSF" id="PIRSF017082">
    <property type="entry name" value="YflP"/>
    <property type="match status" value="1"/>
</dbReference>
<keyword evidence="2" id="KW-0732">Signal</keyword>
<dbReference type="Gene3D" id="3.40.190.10">
    <property type="entry name" value="Periplasmic binding protein-like II"/>
    <property type="match status" value="1"/>
</dbReference>
<dbReference type="AlphaFoldDB" id="A0AAF1K4Z4"/>
<reference evidence="3" key="1">
    <citation type="submission" date="2020-01" db="EMBL/GenBank/DDBJ databases">
        <authorList>
            <person name="Rat A."/>
        </authorList>
    </citation>
    <scope>NUCLEOTIDE SEQUENCE</scope>
    <source>
        <strain evidence="3">LMG 28251</strain>
    </source>
</reference>
<evidence type="ECO:0000313" key="4">
    <source>
        <dbReference type="Proteomes" id="UP001196068"/>
    </source>
</evidence>
<dbReference type="InterPro" id="IPR005064">
    <property type="entry name" value="BUG"/>
</dbReference>
<feature type="signal peptide" evidence="2">
    <location>
        <begin position="1"/>
        <end position="21"/>
    </location>
</feature>
<evidence type="ECO:0000256" key="2">
    <source>
        <dbReference type="SAM" id="SignalP"/>
    </source>
</evidence>
<dbReference type="EMBL" id="JAAEDH010000013">
    <property type="protein sequence ID" value="MBR0655850.1"/>
    <property type="molecule type" value="Genomic_DNA"/>
</dbReference>
<dbReference type="SUPFAM" id="SSF53850">
    <property type="entry name" value="Periplasmic binding protein-like II"/>
    <property type="match status" value="1"/>
</dbReference>
<comment type="similarity">
    <text evidence="1">Belongs to the UPF0065 (bug) family.</text>
</comment>